<dbReference type="FunFam" id="3.90.260.10:FF:000002">
    <property type="entry name" value="Erythrocyte membrane protein band 4.2"/>
    <property type="match status" value="1"/>
</dbReference>
<accession>A0A7M6DQZ8</accession>
<protein>
    <recommendedName>
        <fullName evidence="4">PLAT domain-containing protein</fullName>
    </recommendedName>
</protein>
<dbReference type="Pfam" id="PF01841">
    <property type="entry name" value="Transglut_core"/>
    <property type="match status" value="1"/>
</dbReference>
<feature type="domain" description="PLAT" evidence="4">
    <location>
        <begin position="9"/>
        <end position="131"/>
    </location>
</feature>
<dbReference type="RefSeq" id="XP_066936775.1">
    <property type="nucleotide sequence ID" value="XM_067080674.1"/>
</dbReference>
<dbReference type="InterPro" id="IPR036985">
    <property type="entry name" value="Transglutaminase-like_sf"/>
</dbReference>
<evidence type="ECO:0000256" key="1">
    <source>
        <dbReference type="ARBA" id="ARBA00005968"/>
    </source>
</evidence>
<dbReference type="PROSITE" id="PS50095">
    <property type="entry name" value="PLAT"/>
    <property type="match status" value="1"/>
</dbReference>
<dbReference type="InterPro" id="IPR001024">
    <property type="entry name" value="PLAT/LH2_dom"/>
</dbReference>
<dbReference type="InterPro" id="IPR023608">
    <property type="entry name" value="Transglutaminase_animal"/>
</dbReference>
<evidence type="ECO:0000256" key="3">
    <source>
        <dbReference type="PROSITE-ProRule" id="PRU00152"/>
    </source>
</evidence>
<dbReference type="InterPro" id="IPR038765">
    <property type="entry name" value="Papain-like_cys_pep_sf"/>
</dbReference>
<dbReference type="InterPro" id="IPR050779">
    <property type="entry name" value="Transglutaminase"/>
</dbReference>
<evidence type="ECO:0000313" key="5">
    <source>
        <dbReference type="EnsemblMetazoa" id="CLYHEMP023709.1"/>
    </source>
</evidence>
<proteinExistence type="inferred from homology"/>
<evidence type="ECO:0000259" key="4">
    <source>
        <dbReference type="PROSITE" id="PS50095"/>
    </source>
</evidence>
<dbReference type="PANTHER" id="PTHR11590:SF70">
    <property type="entry name" value="PROTEIN-GLUTAMINE GAMMA-GLUTAMYLTRANSFERASE 4"/>
    <property type="match status" value="1"/>
</dbReference>
<dbReference type="SUPFAM" id="SSF81296">
    <property type="entry name" value="E set domains"/>
    <property type="match status" value="1"/>
</dbReference>
<dbReference type="Proteomes" id="UP000594262">
    <property type="component" value="Unplaced"/>
</dbReference>
<dbReference type="GeneID" id="136824689"/>
<dbReference type="Gene3D" id="2.60.60.20">
    <property type="entry name" value="PLAT/LH2 domain"/>
    <property type="match status" value="1"/>
</dbReference>
<organism evidence="5 6">
    <name type="scientific">Clytia hemisphaerica</name>
    <dbReference type="NCBI Taxonomy" id="252671"/>
    <lineage>
        <taxon>Eukaryota</taxon>
        <taxon>Metazoa</taxon>
        <taxon>Cnidaria</taxon>
        <taxon>Hydrozoa</taxon>
        <taxon>Hydroidolina</taxon>
        <taxon>Leptothecata</taxon>
        <taxon>Obeliida</taxon>
        <taxon>Clytiidae</taxon>
        <taxon>Clytia</taxon>
    </lineage>
</organism>
<dbReference type="Pfam" id="PF00868">
    <property type="entry name" value="Transglut_N"/>
    <property type="match status" value="1"/>
</dbReference>
<dbReference type="Pfam" id="PF01477">
    <property type="entry name" value="PLAT"/>
    <property type="match status" value="1"/>
</dbReference>
<dbReference type="SUPFAM" id="SSF49723">
    <property type="entry name" value="Lipase/lipooxygenase domain (PLAT/LH2 domain)"/>
    <property type="match status" value="1"/>
</dbReference>
<evidence type="ECO:0000256" key="2">
    <source>
        <dbReference type="PIRSR" id="PIRSR000459-1"/>
    </source>
</evidence>
<dbReference type="SUPFAM" id="SSF49309">
    <property type="entry name" value="Transglutaminase, two C-terminal domains"/>
    <property type="match status" value="2"/>
</dbReference>
<sequence>MEEGGSHRVQYSVEVKTGTRRHNDTDSNITLTVDGSEGSITNAPLAKSLTNGDPFEQGGVDKFVIDSPFLGKISKVTLTSDQSGRGASWYVQWLKIRYRKNVNEDEKELLFHFNTWFSRTKGWSHAAQQSLSIDSLKPLKSYDVEHHTKKYKQSETTPRIFLRRGNSIRFQFSLSRPFIESDRDLKLVFSTGKRPRESNGTQITVDCYNEDDYKKLCTQDQWAFEILTVQNDDVTIELFIPSHVLVGSFKMEIELNDDVIYQYSSEVVILFNPWCEKDEVYMQSQEDLKEYILRQSGIVYQGTDRRPYPKKWYYGQFEAIVADVILYVLQQVSLKARRSAVDVTRAFSSKLNSFDNDGVLEGNWSGDYEGGKTPSFWTTTPSILQQYADNGYEPVKYGQCWVFSAVTVTAMRFLGIPCRSVTNFDSAHDTDANVTQDIFFDYDMNYDKERTNDSVWNFHVWNDVYMKRNDLEGDEFDGWQAIDATPQELSSNIYQMGPSPLSAVKSGRVDQAHDTKFVFAEVNSQTLYWKVLKDGKEELIKSRTDVVGHSISTKAVGTMWRNDITNEYKFPDGSVLESAAVKTALHIVNHKVLKSNKSALSIDLAPAKEENFVGQPVNVEIKISNNSDEDHSVRVKARSQLIHYTGEVARNLQADDDDLRKIKVAKQSVSKLTVTIQTHQYVPYLRADESLQLYVTAVVPESATRHVAMENIRISLSKPELKIRVDESAEIVSGKQFKVFVEFTNPLDVTLKKCEAYFGGSAVLKAVYDVEIPDIKPNSVFQKEYQLTPLQVEGSLKKKSLMYSFSCQPIGGFNESVHIRVSENKK</sequence>
<dbReference type="Gene3D" id="2.60.40.10">
    <property type="entry name" value="Immunoglobulins"/>
    <property type="match status" value="3"/>
</dbReference>
<feature type="active site" evidence="2">
    <location>
        <position position="459"/>
    </location>
</feature>
<dbReference type="AlphaFoldDB" id="A0A7M6DQZ8"/>
<comment type="caution">
    <text evidence="3">Lacks conserved residue(s) required for the propagation of feature annotation.</text>
</comment>
<name>A0A7M6DQZ8_9CNID</name>
<dbReference type="SUPFAM" id="SSF54001">
    <property type="entry name" value="Cysteine proteinases"/>
    <property type="match status" value="1"/>
</dbReference>
<dbReference type="PIRSF" id="PIRSF000459">
    <property type="entry name" value="TGM_EBP42"/>
    <property type="match status" value="1"/>
</dbReference>
<evidence type="ECO:0000313" key="6">
    <source>
        <dbReference type="Proteomes" id="UP000594262"/>
    </source>
</evidence>
<feature type="active site" evidence="2">
    <location>
        <position position="400"/>
    </location>
</feature>
<dbReference type="EnsemblMetazoa" id="CLYHEMT023709.1">
    <property type="protein sequence ID" value="CLYHEMP023709.1"/>
    <property type="gene ID" value="CLYHEMG023709"/>
</dbReference>
<dbReference type="SMART" id="SM00460">
    <property type="entry name" value="TGc"/>
    <property type="match status" value="1"/>
</dbReference>
<dbReference type="PANTHER" id="PTHR11590">
    <property type="entry name" value="PROTEIN-GLUTAMINE GAMMA-GLUTAMYLTRANSFERASE"/>
    <property type="match status" value="1"/>
</dbReference>
<dbReference type="InterPro" id="IPR014756">
    <property type="entry name" value="Ig_E-set"/>
</dbReference>
<keyword evidence="6" id="KW-1185">Reference proteome</keyword>
<dbReference type="InterPro" id="IPR002931">
    <property type="entry name" value="Transglutaminase-like"/>
</dbReference>
<dbReference type="InterPro" id="IPR036392">
    <property type="entry name" value="PLAT/LH2_dom_sf"/>
</dbReference>
<dbReference type="InterPro" id="IPR013783">
    <property type="entry name" value="Ig-like_fold"/>
</dbReference>
<dbReference type="InterPro" id="IPR001102">
    <property type="entry name" value="Transglutaminase_N"/>
</dbReference>
<dbReference type="OrthoDB" id="437511at2759"/>
<dbReference type="Gene3D" id="3.90.260.10">
    <property type="entry name" value="Transglutaminase-like"/>
    <property type="match status" value="1"/>
</dbReference>
<feature type="active site" evidence="2">
    <location>
        <position position="483"/>
    </location>
</feature>
<dbReference type="GO" id="GO:0003810">
    <property type="term" value="F:protein-glutamine gamma-glutamyltransferase activity"/>
    <property type="evidence" value="ECO:0007669"/>
    <property type="project" value="InterPro"/>
</dbReference>
<reference evidence="5" key="1">
    <citation type="submission" date="2021-01" db="UniProtKB">
        <authorList>
            <consortium name="EnsemblMetazoa"/>
        </authorList>
    </citation>
    <scope>IDENTIFICATION</scope>
</reference>
<comment type="similarity">
    <text evidence="1">Belongs to the transglutaminase superfamily. Transglutaminase family.</text>
</comment>
<dbReference type="InterPro" id="IPR036238">
    <property type="entry name" value="Transglutaminase_C_sf"/>
</dbReference>